<evidence type="ECO:0000313" key="2">
    <source>
        <dbReference type="Proteomes" id="UP000593663"/>
    </source>
</evidence>
<evidence type="ECO:0000313" key="1">
    <source>
        <dbReference type="EMBL" id="QOT71913.1"/>
    </source>
</evidence>
<name>A0A7M2GH49_SPHSA</name>
<organism evidence="1 2">
    <name type="scientific">Sphingobium fuliginis (strain ATCC 27551)</name>
    <dbReference type="NCBI Taxonomy" id="336203"/>
    <lineage>
        <taxon>Bacteria</taxon>
        <taxon>Pseudomonadati</taxon>
        <taxon>Pseudomonadota</taxon>
        <taxon>Alphaproteobacteria</taxon>
        <taxon>Sphingomonadales</taxon>
        <taxon>Sphingomonadaceae</taxon>
        <taxon>Sphingobium</taxon>
    </lineage>
</organism>
<dbReference type="Proteomes" id="UP000593663">
    <property type="component" value="Chromosome 1"/>
</dbReference>
<accession>A0A7M2GH49</accession>
<protein>
    <submittedName>
        <fullName evidence="1">Uncharacterized protein</fullName>
    </submittedName>
</protein>
<gene>
    <name evidence="1" type="ORF">H5V43_01680</name>
</gene>
<reference evidence="2" key="1">
    <citation type="submission" date="2020-08" db="EMBL/GenBank/DDBJ databases">
        <title>Complete genome sequence of Sphingobium barthaii strain KK22, a high-molecular-weight polycyclic aromatic hydrocarbon-degrading soil bacterium.</title>
        <authorList>
            <person name="Mori J.F."/>
            <person name="Kanaly R.A."/>
        </authorList>
    </citation>
    <scope>NUCLEOTIDE SEQUENCE [LARGE SCALE GENOMIC DNA]</scope>
    <source>
        <strain evidence="2">KK22</strain>
    </source>
</reference>
<dbReference type="AlphaFoldDB" id="A0A7M2GH49"/>
<dbReference type="KEGG" id="sbar:H5V43_01680"/>
<proteinExistence type="predicted"/>
<dbReference type="RefSeq" id="WP_025550457.1">
    <property type="nucleotide sequence ID" value="NZ_BATN01000083.1"/>
</dbReference>
<dbReference type="EMBL" id="CP060035">
    <property type="protein sequence ID" value="QOT71913.1"/>
    <property type="molecule type" value="Genomic_DNA"/>
</dbReference>
<sequence length="89" mass="9782">MTDVQYCEICEQETEWDYSKEFGDHDWCKSCGISKEMLEGVKAPGGCELHPDGTHEFGFGLAGGGMGSYSVCNECCAIFDVELWPEDAA</sequence>